<dbReference type="GO" id="GO:0016757">
    <property type="term" value="F:glycosyltransferase activity"/>
    <property type="evidence" value="ECO:0007669"/>
    <property type="project" value="UniProtKB-KW"/>
</dbReference>
<feature type="transmembrane region" description="Helical" evidence="4">
    <location>
        <begin position="6"/>
        <end position="27"/>
    </location>
</feature>
<dbReference type="AlphaFoldDB" id="A0A2P8H5M0"/>
<comment type="caution">
    <text evidence="6">The sequence shown here is derived from an EMBL/GenBank/DDBJ whole genome shotgun (WGS) entry which is preliminary data.</text>
</comment>
<keyword evidence="2" id="KW-0328">Glycosyltransferase</keyword>
<evidence type="ECO:0000259" key="5">
    <source>
        <dbReference type="Pfam" id="PF00535"/>
    </source>
</evidence>
<name>A0A2P8H5M0_9BACL</name>
<dbReference type="Proteomes" id="UP000242682">
    <property type="component" value="Unassembled WGS sequence"/>
</dbReference>
<feature type="transmembrane region" description="Helical" evidence="4">
    <location>
        <begin position="392"/>
        <end position="415"/>
    </location>
</feature>
<dbReference type="CDD" id="cd06423">
    <property type="entry name" value="CESA_like"/>
    <property type="match status" value="1"/>
</dbReference>
<dbReference type="OrthoDB" id="9766299at2"/>
<dbReference type="PANTHER" id="PTHR43630:SF1">
    <property type="entry name" value="POLY-BETA-1,6-N-ACETYL-D-GLUCOSAMINE SYNTHASE"/>
    <property type="match status" value="1"/>
</dbReference>
<dbReference type="RefSeq" id="WP_106532193.1">
    <property type="nucleotide sequence ID" value="NZ_PYAT01000002.1"/>
</dbReference>
<dbReference type="SUPFAM" id="SSF53448">
    <property type="entry name" value="Nucleotide-diphospho-sugar transferases"/>
    <property type="match status" value="1"/>
</dbReference>
<proteinExistence type="inferred from homology"/>
<gene>
    <name evidence="6" type="ORF">B0H99_102187</name>
</gene>
<evidence type="ECO:0000256" key="1">
    <source>
        <dbReference type="ARBA" id="ARBA00006739"/>
    </source>
</evidence>
<protein>
    <submittedName>
        <fullName evidence="6">Cellulose synthase/poly-beta-1,6-N-acetylglucosamine synthase-like glycosyltransferase</fullName>
    </submittedName>
</protein>
<comment type="similarity">
    <text evidence="1">Belongs to the glycosyltransferase 2 family.</text>
</comment>
<evidence type="ECO:0000313" key="6">
    <source>
        <dbReference type="EMBL" id="PSL41503.1"/>
    </source>
</evidence>
<evidence type="ECO:0000256" key="3">
    <source>
        <dbReference type="ARBA" id="ARBA00022679"/>
    </source>
</evidence>
<dbReference type="EMBL" id="PYAT01000002">
    <property type="protein sequence ID" value="PSL41503.1"/>
    <property type="molecule type" value="Genomic_DNA"/>
</dbReference>
<keyword evidence="3 6" id="KW-0808">Transferase</keyword>
<evidence type="ECO:0000256" key="4">
    <source>
        <dbReference type="SAM" id="Phobius"/>
    </source>
</evidence>
<feature type="transmembrane region" description="Helical" evidence="4">
    <location>
        <begin position="319"/>
        <end position="339"/>
    </location>
</feature>
<dbReference type="PANTHER" id="PTHR43630">
    <property type="entry name" value="POLY-BETA-1,6-N-ACETYL-D-GLUCOSAMINE SYNTHASE"/>
    <property type="match status" value="1"/>
</dbReference>
<keyword evidence="4" id="KW-0472">Membrane</keyword>
<dbReference type="Gene3D" id="3.90.550.10">
    <property type="entry name" value="Spore Coat Polysaccharide Biosynthesis Protein SpsA, Chain A"/>
    <property type="match status" value="1"/>
</dbReference>
<dbReference type="Pfam" id="PF00535">
    <property type="entry name" value="Glycos_transf_2"/>
    <property type="match status" value="1"/>
</dbReference>
<feature type="domain" description="Glycosyltransferase 2-like" evidence="5">
    <location>
        <begin position="46"/>
        <end position="244"/>
    </location>
</feature>
<keyword evidence="7" id="KW-1185">Reference proteome</keyword>
<keyword evidence="4" id="KW-0812">Transmembrane</keyword>
<dbReference type="InterPro" id="IPR029044">
    <property type="entry name" value="Nucleotide-diphossugar_trans"/>
</dbReference>
<accession>A0A2P8H5M0</accession>
<keyword evidence="4" id="KW-1133">Transmembrane helix</keyword>
<dbReference type="InterPro" id="IPR001173">
    <property type="entry name" value="Glyco_trans_2-like"/>
</dbReference>
<sequence>MEVVYILAILLWVVFFSIQGMYLIMGLKQTKKDTTVRKDLTERKMSILVPAYNEEKVLASCFTGFKNLDYKNFELIIINDGSSDNSMKLLHDLLDLKEVDLEPKNKLTYNSITNTYVSVTYPNVKVLDKLNGGKADALNAGADYALGEIIITLDADSILQKNALIHVNEAMEDPNVLAGGGMVHVGQMYQQSKPSFKGKGLVRYQLSDYMLSFYVKRFVQSKLGVVSVVSGAFGAFRAFALYEIGGYKKTVGEDMEITLNVQKLIKNVYKKGKLVFIPKAECYTEVPDNYGDLKKQRIRWQKGFLDSLMIYRKRRKRDLGFKLVFFIFLDSLLPGYIGIVTTFLLAWSIITGKLLGLTAALLAATAVMQILQRMGAYAVSKKYGYAYSKMDYIRIFLFSVVELVTYRLLDMYFFIYGSIAFVFQRNHKWNKMERSGDVFIYANDIVYTKPGILTNTLPLQEAATTITVSGNPVVSSK</sequence>
<evidence type="ECO:0000313" key="7">
    <source>
        <dbReference type="Proteomes" id="UP000242682"/>
    </source>
</evidence>
<reference evidence="6 7" key="1">
    <citation type="submission" date="2018-03" db="EMBL/GenBank/DDBJ databases">
        <title>Genomic Encyclopedia of Type Strains, Phase III (KMG-III): the genomes of soil and plant-associated and newly described type strains.</title>
        <authorList>
            <person name="Whitman W."/>
        </authorList>
    </citation>
    <scope>NUCLEOTIDE SEQUENCE [LARGE SCALE GENOMIC DNA]</scope>
    <source>
        <strain evidence="6 7">CGMCC 1.12259</strain>
    </source>
</reference>
<organism evidence="6 7">
    <name type="scientific">Planomicrobium soli</name>
    <dbReference type="NCBI Taxonomy" id="1176648"/>
    <lineage>
        <taxon>Bacteria</taxon>
        <taxon>Bacillati</taxon>
        <taxon>Bacillota</taxon>
        <taxon>Bacilli</taxon>
        <taxon>Bacillales</taxon>
        <taxon>Caryophanaceae</taxon>
        <taxon>Planomicrobium</taxon>
    </lineage>
</organism>
<evidence type="ECO:0000256" key="2">
    <source>
        <dbReference type="ARBA" id="ARBA00022676"/>
    </source>
</evidence>
<feature type="transmembrane region" description="Helical" evidence="4">
    <location>
        <begin position="345"/>
        <end position="371"/>
    </location>
</feature>